<dbReference type="Proteomes" id="UP000831701">
    <property type="component" value="Chromosome 4"/>
</dbReference>
<dbReference type="EMBL" id="CM041534">
    <property type="protein sequence ID" value="KAI3373859.1"/>
    <property type="molecule type" value="Genomic_DNA"/>
</dbReference>
<accession>A0ACB8X1I1</accession>
<evidence type="ECO:0000313" key="1">
    <source>
        <dbReference type="EMBL" id="KAI3373859.1"/>
    </source>
</evidence>
<gene>
    <name evidence="1" type="ORF">L3Q82_022439</name>
</gene>
<reference evidence="1" key="1">
    <citation type="submission" date="2022-04" db="EMBL/GenBank/DDBJ databases">
        <title>Jade perch genome.</title>
        <authorList>
            <person name="Chao B."/>
        </authorList>
    </citation>
    <scope>NUCLEOTIDE SEQUENCE</scope>
    <source>
        <strain evidence="1">CB-2022</strain>
    </source>
</reference>
<name>A0ACB8X1I1_9TELE</name>
<sequence>MRKHSGDYVMEEFGPNGILQKKVDVHLEIQASNFHLSHVTMAVIASIAALLLILTAFLGVKHFNKKPRTMTVNEGQTENAIVYSNVREKMISIYMIITALVPTALAKGTTTTTILNTAEKKVEILHEEYKNKSYFNNGIFKLNKAQKRDSGDYLLETHSSDGTLVHKINIHLKIQAPVSKPAVSQTCLSPEQMKVSCSSEGDEVEFILTLDSQLVTQIRDCSQTPSSWTTDTPPLAGSGDKQHKPCVSSVAISLHGQLTGNFIICNVRNNASREESVIHLKSCKGSVLQEMFAPLTSALVIVAVIASVVTLLLVLALFLGVKHLNKKTRPTTTHEDNAEDEIVYSDVRVMNHTKNTGSNSHQNKMISIYMIITALVPTALAKAPVSKPTVSQTCLSPEQMKVSCSSEGDEVEFILSLDSQLVTQIRDRSQTPSSWTADTPPLAGSGDKQHKPGVSSVATISLHGQLTGNFICNVRNNASREESAIHLKSCKGTPVSKPSCVSDVFVTRTDEVCISHFSLVIVAVIASVVTLLLVLALFLGVKHLNKKTRPTTTHEDNAEDEIVYSDVRVMNHTKNTGSNSHQNVQTTKKTMTAMYMIFATLATAALAKGPIECNFCEHTKAWCSGAVGQLLLFHLPSTANTEIKLIKDDKHMILKIVKNQKITLHEEYVNQSQLLRNGTFILGNAMRKHSGEYVMEEFGPNGILQKKVDVHLEIQALVSKPAVSQMCLSAEQMKVSCSSEGDGVEFILTLDGIFLMQMNQLADSQSLTGNAAKQAISSGVSVNLYDQLTGNLMCQVRNNVSRDETSLQLGGCKGTVFQENTTAF</sequence>
<feature type="non-terminal residue" evidence="1">
    <location>
        <position position="824"/>
    </location>
</feature>
<protein>
    <submittedName>
        <fullName evidence="1">Uncharacterized protein</fullName>
    </submittedName>
</protein>
<organism evidence="1 2">
    <name type="scientific">Scortum barcoo</name>
    <name type="common">barcoo grunter</name>
    <dbReference type="NCBI Taxonomy" id="214431"/>
    <lineage>
        <taxon>Eukaryota</taxon>
        <taxon>Metazoa</taxon>
        <taxon>Chordata</taxon>
        <taxon>Craniata</taxon>
        <taxon>Vertebrata</taxon>
        <taxon>Euteleostomi</taxon>
        <taxon>Actinopterygii</taxon>
        <taxon>Neopterygii</taxon>
        <taxon>Teleostei</taxon>
        <taxon>Neoteleostei</taxon>
        <taxon>Acanthomorphata</taxon>
        <taxon>Eupercaria</taxon>
        <taxon>Centrarchiformes</taxon>
        <taxon>Terapontoidei</taxon>
        <taxon>Terapontidae</taxon>
        <taxon>Scortum</taxon>
    </lineage>
</organism>
<evidence type="ECO:0000313" key="2">
    <source>
        <dbReference type="Proteomes" id="UP000831701"/>
    </source>
</evidence>
<proteinExistence type="predicted"/>
<comment type="caution">
    <text evidence="1">The sequence shown here is derived from an EMBL/GenBank/DDBJ whole genome shotgun (WGS) entry which is preliminary data.</text>
</comment>
<keyword evidence="2" id="KW-1185">Reference proteome</keyword>